<dbReference type="Pfam" id="PF13620">
    <property type="entry name" value="CarboxypepD_reg"/>
    <property type="match status" value="1"/>
</dbReference>
<sequence>MHRRTPAFSRRTVGRALSNSVLSFSLVLPIGLAAVTALPSAAQVVTASLRGTVQDPAGAPIANAQVKVVNTATNVATEAHTDENGRFVFASLEPGGPYTLSIAAPGFKTNQRTGITLTVSQVADIQVPLQIGSASETVEVQADVPQIETSTGAISGLVENRSIVNLPLNQRNPYALVFLLPGSVGSVGTAYNSSNISINGGRPGSADILVDGIPASPPLANPINGFAVFPSVDAVDEFKVLTNGYSAEFGRSGSGIINLILKSGTNKPHGSLYDFVRNSAMDANDWFSKLNNRALPQFTRNQFGGSIQAPVVIPHLYNGRDKTFFLFSYEGLRQGTGTSTNMVVPTVAERTGDFSASGLPVIYDPTTTVAVGSAYTRTAFAGNMIPKTRLDPVAQNIVKYWPLPNIANAAYGANNYFATGVNQVNINTYDAKVDQVFNERNSMFARYSGRRLSQPATLFEDPSIAVAQNNAGQQPQNSNSVAVDYTRTQSPTLVFEARYGYSRVALDFRSVSDGFDPSANLGMPSYISANADHLQFPGIAPANYQGLGSAGQGTTRHAGYEAHLLGLNITKVKGNHVLKFGGEGRLMRANDTESGNSVGGFSFPKTHTQQNPNNAVGGDGFASFLLGLGTGTMTINSKDGATQSFYYAGYIQDDWKANSKLTLNLGLRWDVEIPRTERHDRMEVFDPSATSPLASVYSGAKGGLRFMGVNGASRRQFEPRWKDWAPRFGFAYQVDSKTAIRGAYGIYFNPSMRAAAATIGNVGFSASTTFDAVPGNVTLSGATLSNPFPNGIAKPVGSSQGLSTAIGQTFETPLAGDNKVGYTQSYDLDVQRQLPWSVLVEAAYVGSHGVHLNRAGENDFLLNQLPISVVQQYGTGLQQSVSNPFYGTITTGTLSTQTIARRYLLAPFPQYVQVQGSYPTGGFSQYDSFQLKVTKRAAHGLTLLLAFTGSKLFDNYSNISNVGNQAGGIQDIYNAAGDRAVSANDVSHKLTISGVYELPFGRGKHFGGNWNPFVDAFLGGWQANGIYTQQSGFPLAITTQDTSQAGGNVLRPNLTGQDPRTHGPISQRLGTANHKANGAYINPAAFSQPAAFTFGNAPRTISNLRAPSYENVDFSLFKNFTLKNELKLQIRGEAFNALNQVVFGSPVTNLSNAQFGQISAQSNTPRQLQFAAKLLF</sequence>
<dbReference type="OrthoDB" id="97893at2"/>
<keyword evidence="9" id="KW-1185">Reference proteome</keyword>
<proteinExistence type="predicted"/>
<dbReference type="GO" id="GO:0009279">
    <property type="term" value="C:cell outer membrane"/>
    <property type="evidence" value="ECO:0007669"/>
    <property type="project" value="UniProtKB-SubCell"/>
</dbReference>
<evidence type="ECO:0000259" key="7">
    <source>
        <dbReference type="Pfam" id="PF25183"/>
    </source>
</evidence>
<accession>A0A1G7GYC9</accession>
<dbReference type="InterPro" id="IPR008969">
    <property type="entry name" value="CarboxyPept-like_regulatory"/>
</dbReference>
<dbReference type="InterPro" id="IPR057601">
    <property type="entry name" value="Oar-like_b-barrel"/>
</dbReference>
<dbReference type="AlphaFoldDB" id="A0A1G7GYC9"/>
<gene>
    <name evidence="8" type="ORF">SAMN05444167_0844</name>
</gene>
<keyword evidence="8" id="KW-0675">Receptor</keyword>
<dbReference type="PANTHER" id="PTHR30069:SF46">
    <property type="entry name" value="OAR PROTEIN"/>
    <property type="match status" value="1"/>
</dbReference>
<dbReference type="PANTHER" id="PTHR30069">
    <property type="entry name" value="TONB-DEPENDENT OUTER MEMBRANE RECEPTOR"/>
    <property type="match status" value="1"/>
</dbReference>
<evidence type="ECO:0000256" key="4">
    <source>
        <dbReference type="ARBA" id="ARBA00022692"/>
    </source>
</evidence>
<dbReference type="GO" id="GO:0015344">
    <property type="term" value="F:siderophore uptake transmembrane transporter activity"/>
    <property type="evidence" value="ECO:0007669"/>
    <property type="project" value="TreeGrafter"/>
</dbReference>
<organism evidence="8 9">
    <name type="scientific">Terriglobus roseus</name>
    <dbReference type="NCBI Taxonomy" id="392734"/>
    <lineage>
        <taxon>Bacteria</taxon>
        <taxon>Pseudomonadati</taxon>
        <taxon>Acidobacteriota</taxon>
        <taxon>Terriglobia</taxon>
        <taxon>Terriglobales</taxon>
        <taxon>Acidobacteriaceae</taxon>
        <taxon>Terriglobus</taxon>
    </lineage>
</organism>
<protein>
    <submittedName>
        <fullName evidence="8">TonB-dependent Receptor Plug Domain</fullName>
    </submittedName>
</protein>
<keyword evidence="2" id="KW-0813">Transport</keyword>
<name>A0A1G7GYC9_9BACT</name>
<dbReference type="SUPFAM" id="SSF56935">
    <property type="entry name" value="Porins"/>
    <property type="match status" value="1"/>
</dbReference>
<dbReference type="Gene3D" id="2.60.40.1120">
    <property type="entry name" value="Carboxypeptidase-like, regulatory domain"/>
    <property type="match status" value="1"/>
</dbReference>
<dbReference type="Proteomes" id="UP000182427">
    <property type="component" value="Chromosome I"/>
</dbReference>
<dbReference type="Gene3D" id="2.170.130.10">
    <property type="entry name" value="TonB-dependent receptor, plug domain"/>
    <property type="match status" value="1"/>
</dbReference>
<evidence type="ECO:0000256" key="3">
    <source>
        <dbReference type="ARBA" id="ARBA00022452"/>
    </source>
</evidence>
<dbReference type="InterPro" id="IPR036942">
    <property type="entry name" value="Beta-barrel_TonB_sf"/>
</dbReference>
<dbReference type="InterPro" id="IPR037066">
    <property type="entry name" value="Plug_dom_sf"/>
</dbReference>
<dbReference type="SUPFAM" id="SSF49464">
    <property type="entry name" value="Carboxypeptidase regulatory domain-like"/>
    <property type="match status" value="1"/>
</dbReference>
<keyword evidence="3" id="KW-1134">Transmembrane beta strand</keyword>
<keyword evidence="5" id="KW-0472">Membrane</keyword>
<keyword evidence="6" id="KW-0998">Cell outer membrane</keyword>
<evidence type="ECO:0000256" key="6">
    <source>
        <dbReference type="ARBA" id="ARBA00023237"/>
    </source>
</evidence>
<dbReference type="GO" id="GO:0044718">
    <property type="term" value="P:siderophore transmembrane transport"/>
    <property type="evidence" value="ECO:0007669"/>
    <property type="project" value="TreeGrafter"/>
</dbReference>
<evidence type="ECO:0000256" key="5">
    <source>
        <dbReference type="ARBA" id="ARBA00023136"/>
    </source>
</evidence>
<evidence type="ECO:0000313" key="9">
    <source>
        <dbReference type="Proteomes" id="UP000182427"/>
    </source>
</evidence>
<comment type="subcellular location">
    <subcellularLocation>
        <location evidence="1">Cell outer membrane</location>
        <topology evidence="1">Multi-pass membrane protein</topology>
    </subcellularLocation>
</comment>
<evidence type="ECO:0000256" key="1">
    <source>
        <dbReference type="ARBA" id="ARBA00004571"/>
    </source>
</evidence>
<reference evidence="8 9" key="1">
    <citation type="submission" date="2016-10" db="EMBL/GenBank/DDBJ databases">
        <authorList>
            <person name="de Groot N.N."/>
        </authorList>
    </citation>
    <scope>NUCLEOTIDE SEQUENCE [LARGE SCALE GENOMIC DNA]</scope>
    <source>
        <strain evidence="8 9">GAS232</strain>
    </source>
</reference>
<dbReference type="Gene3D" id="2.40.170.20">
    <property type="entry name" value="TonB-dependent receptor, beta-barrel domain"/>
    <property type="match status" value="1"/>
</dbReference>
<dbReference type="EMBL" id="LT629690">
    <property type="protein sequence ID" value="SDE93137.1"/>
    <property type="molecule type" value="Genomic_DNA"/>
</dbReference>
<dbReference type="Pfam" id="PF25183">
    <property type="entry name" value="OMP_b-brl_4"/>
    <property type="match status" value="1"/>
</dbReference>
<keyword evidence="4" id="KW-0812">Transmembrane</keyword>
<dbReference type="InterPro" id="IPR039426">
    <property type="entry name" value="TonB-dep_rcpt-like"/>
</dbReference>
<evidence type="ECO:0000256" key="2">
    <source>
        <dbReference type="ARBA" id="ARBA00022448"/>
    </source>
</evidence>
<feature type="domain" description="TonB-dependent transporter Oar-like beta-barrel" evidence="7">
    <location>
        <begin position="260"/>
        <end position="1169"/>
    </location>
</feature>
<evidence type="ECO:0000313" key="8">
    <source>
        <dbReference type="EMBL" id="SDE93137.1"/>
    </source>
</evidence>